<proteinExistence type="predicted"/>
<organism evidence="1">
    <name type="scientific">viral metagenome</name>
    <dbReference type="NCBI Taxonomy" id="1070528"/>
    <lineage>
        <taxon>unclassified sequences</taxon>
        <taxon>metagenomes</taxon>
        <taxon>organismal metagenomes</taxon>
    </lineage>
</organism>
<dbReference type="AlphaFoldDB" id="A0A6C0LE03"/>
<sequence length="146" mass="17159">MRRIKSAPSNIACMVNRKKLPEISKININNYEIIIINKNNIIKSEIVQNIPIEYKFKKDVANNKKKITTTISGIINDSFIETNKYIPSTDTYVFNYIIEFINNFITNKFNRKNLENFILSLMIRFIASQVYHDLIIKVNENMHLIT</sequence>
<accession>A0A6C0LE03</accession>
<evidence type="ECO:0000313" key="1">
    <source>
        <dbReference type="EMBL" id="QHU28697.1"/>
    </source>
</evidence>
<reference evidence="1" key="1">
    <citation type="journal article" date="2020" name="Nature">
        <title>Giant virus diversity and host interactions through global metagenomics.</title>
        <authorList>
            <person name="Schulz F."/>
            <person name="Roux S."/>
            <person name="Paez-Espino D."/>
            <person name="Jungbluth S."/>
            <person name="Walsh D.A."/>
            <person name="Denef V.J."/>
            <person name="McMahon K.D."/>
            <person name="Konstantinidis K.T."/>
            <person name="Eloe-Fadrosh E.A."/>
            <person name="Kyrpides N.C."/>
            <person name="Woyke T."/>
        </authorList>
    </citation>
    <scope>NUCLEOTIDE SEQUENCE</scope>
    <source>
        <strain evidence="1">GVMAG-M-3300027791-30</strain>
    </source>
</reference>
<name>A0A6C0LE03_9ZZZZ</name>
<dbReference type="EMBL" id="MN740474">
    <property type="protein sequence ID" value="QHU28697.1"/>
    <property type="molecule type" value="Genomic_DNA"/>
</dbReference>
<protein>
    <submittedName>
        <fullName evidence="1">Uncharacterized protein</fullName>
    </submittedName>
</protein>